<dbReference type="FunFam" id="3.40.50.2000:FF:000119">
    <property type="entry name" value="Glycosyl transferase group 1"/>
    <property type="match status" value="1"/>
</dbReference>
<keyword evidence="5" id="KW-1185">Reference proteome</keyword>
<dbReference type="STRING" id="479434.Sthe_1714"/>
<dbReference type="AlphaFoldDB" id="D1C4I1"/>
<dbReference type="SUPFAM" id="SSF53756">
    <property type="entry name" value="UDP-Glycosyltransferase/glycogen phosphorylase"/>
    <property type="match status" value="1"/>
</dbReference>
<dbReference type="GO" id="GO:0009103">
    <property type="term" value="P:lipopolysaccharide biosynthetic process"/>
    <property type="evidence" value="ECO:0007669"/>
    <property type="project" value="TreeGrafter"/>
</dbReference>
<proteinExistence type="predicted"/>
<reference evidence="4 5" key="2">
    <citation type="journal article" date="2010" name="Stand. Genomic Sci.">
        <title>Complete genome sequence of Desulfohalobium retbaense type strain (HR(100)).</title>
        <authorList>
            <person name="Spring S."/>
            <person name="Nolan M."/>
            <person name="Lapidus A."/>
            <person name="Glavina Del Rio T."/>
            <person name="Copeland A."/>
            <person name="Tice H."/>
            <person name="Cheng J.F."/>
            <person name="Lucas S."/>
            <person name="Land M."/>
            <person name="Chen F."/>
            <person name="Bruce D."/>
            <person name="Goodwin L."/>
            <person name="Pitluck S."/>
            <person name="Ivanova N."/>
            <person name="Mavromatis K."/>
            <person name="Mikhailova N."/>
            <person name="Pati A."/>
            <person name="Chen A."/>
            <person name="Palaniappan K."/>
            <person name="Hauser L."/>
            <person name="Chang Y.J."/>
            <person name="Jeffries C.D."/>
            <person name="Munk C."/>
            <person name="Kiss H."/>
            <person name="Chain P."/>
            <person name="Han C."/>
            <person name="Brettin T."/>
            <person name="Detter J.C."/>
            <person name="Schuler E."/>
            <person name="Goker M."/>
            <person name="Rohde M."/>
            <person name="Bristow J."/>
            <person name="Eisen J.A."/>
            <person name="Markowitz V."/>
            <person name="Hugenholtz P."/>
            <person name="Kyrpides N.C."/>
            <person name="Klenk H.P."/>
        </authorList>
    </citation>
    <scope>NUCLEOTIDE SEQUENCE [LARGE SCALE GENOMIC DNA]</scope>
    <source>
        <strain evidence="5">ATCC 49802 / DSM 20745 / S 6022</strain>
    </source>
</reference>
<dbReference type="Gene3D" id="3.40.50.2000">
    <property type="entry name" value="Glycogen Phosphorylase B"/>
    <property type="match status" value="2"/>
</dbReference>
<dbReference type="PANTHER" id="PTHR46401:SF2">
    <property type="entry name" value="GLYCOSYLTRANSFERASE WBBK-RELATED"/>
    <property type="match status" value="1"/>
</dbReference>
<evidence type="ECO:0000313" key="4">
    <source>
        <dbReference type="EMBL" id="ACZ39148.1"/>
    </source>
</evidence>
<dbReference type="Proteomes" id="UP000002027">
    <property type="component" value="Chromosome 1"/>
</dbReference>
<dbReference type="InterPro" id="IPR028098">
    <property type="entry name" value="Glyco_trans_4-like_N"/>
</dbReference>
<evidence type="ECO:0000259" key="2">
    <source>
        <dbReference type="Pfam" id="PF00534"/>
    </source>
</evidence>
<organism evidence="4 5">
    <name type="scientific">Sphaerobacter thermophilus (strain ATCC 49802 / DSM 20745 / KCCM 41009 / NCIMB 13125 / S 6022)</name>
    <dbReference type="NCBI Taxonomy" id="479434"/>
    <lineage>
        <taxon>Bacteria</taxon>
        <taxon>Pseudomonadati</taxon>
        <taxon>Thermomicrobiota</taxon>
        <taxon>Thermomicrobia</taxon>
        <taxon>Sphaerobacterales</taxon>
        <taxon>Sphaerobacterineae</taxon>
        <taxon>Sphaerobacteraceae</taxon>
        <taxon>Sphaerobacter</taxon>
    </lineage>
</organism>
<dbReference type="EMBL" id="CP001823">
    <property type="protein sequence ID" value="ACZ39148.1"/>
    <property type="molecule type" value="Genomic_DNA"/>
</dbReference>
<evidence type="ECO:0000256" key="1">
    <source>
        <dbReference type="ARBA" id="ARBA00022679"/>
    </source>
</evidence>
<dbReference type="PANTHER" id="PTHR46401">
    <property type="entry name" value="GLYCOSYLTRANSFERASE WBBK-RELATED"/>
    <property type="match status" value="1"/>
</dbReference>
<feature type="domain" description="Glycosyltransferase subfamily 4-like N-terminal" evidence="3">
    <location>
        <begin position="22"/>
        <end position="173"/>
    </location>
</feature>
<dbReference type="eggNOG" id="COG0438">
    <property type="taxonomic scope" value="Bacteria"/>
</dbReference>
<gene>
    <name evidence="4" type="ordered locus">Sthe_1714</name>
</gene>
<dbReference type="RefSeq" id="WP_012872195.1">
    <property type="nucleotide sequence ID" value="NC_013523.1"/>
</dbReference>
<dbReference type="GO" id="GO:0016757">
    <property type="term" value="F:glycosyltransferase activity"/>
    <property type="evidence" value="ECO:0007669"/>
    <property type="project" value="InterPro"/>
</dbReference>
<accession>D1C4I1</accession>
<dbReference type="InterPro" id="IPR001296">
    <property type="entry name" value="Glyco_trans_1"/>
</dbReference>
<evidence type="ECO:0000259" key="3">
    <source>
        <dbReference type="Pfam" id="PF13439"/>
    </source>
</evidence>
<dbReference type="Pfam" id="PF00534">
    <property type="entry name" value="Glycos_transf_1"/>
    <property type="match status" value="1"/>
</dbReference>
<dbReference type="CDD" id="cd03809">
    <property type="entry name" value="GT4_MtfB-like"/>
    <property type="match status" value="1"/>
</dbReference>
<protein>
    <submittedName>
        <fullName evidence="4">Glycosyl transferase group 1</fullName>
    </submittedName>
</protein>
<dbReference type="InParanoid" id="D1C4I1"/>
<sequence>MAESRPLTIGIDASRVSERQTGTERYSRHIIEALTAAGPHHRYRLYRNATEPIPLRVPAGTEQRLIPFPRLWTHLRLSAELARHRVDALFVPAHVIPPVHPRASVVTIHDLGYLYEADAHTPSARRYLDWSTRWSARVAARVIAISRATRDDLIRHYHVPAEKIGVIPHGIDETFTPRPPDEVDRWLANLGLRRPYLLYVGTLQPRKNLARLIAAFDRLAAEHPDLRLVLAGKRGWLAEEIDAALARSPNRSRIDLPGHVPDAALPALYTGCEALALPSLYEGFGLPVLEAMACGAPVVISNRGALPEVGGDAAIVVDPLDTDAIAAGLARALDPAERERRVAAGRAHAARFRWDDAGRATLAVIEEAVAVTGGSHGRR</sequence>
<reference evidence="5" key="1">
    <citation type="submission" date="2009-11" db="EMBL/GenBank/DDBJ databases">
        <title>The complete chromosome 1 of Sphaerobacter thermophilus DSM 20745.</title>
        <authorList>
            <person name="Lucas S."/>
            <person name="Copeland A."/>
            <person name="Lapidus A."/>
            <person name="Glavina del Rio T."/>
            <person name="Dalin E."/>
            <person name="Tice H."/>
            <person name="Bruce D."/>
            <person name="Goodwin L."/>
            <person name="Pitluck S."/>
            <person name="Kyrpides N."/>
            <person name="Mavromatis K."/>
            <person name="Ivanova N."/>
            <person name="Mikhailova N."/>
            <person name="LaButti K.M."/>
            <person name="Clum A."/>
            <person name="Sun H.I."/>
            <person name="Brettin T."/>
            <person name="Detter J.C."/>
            <person name="Han C."/>
            <person name="Larimer F."/>
            <person name="Land M."/>
            <person name="Hauser L."/>
            <person name="Markowitz V."/>
            <person name="Cheng J.F."/>
            <person name="Hugenholtz P."/>
            <person name="Woyke T."/>
            <person name="Wu D."/>
            <person name="Steenblock K."/>
            <person name="Schneider S."/>
            <person name="Pukall R."/>
            <person name="Goeker M."/>
            <person name="Klenk H.P."/>
            <person name="Eisen J.A."/>
        </authorList>
    </citation>
    <scope>NUCLEOTIDE SEQUENCE [LARGE SCALE GENOMIC DNA]</scope>
    <source>
        <strain evidence="5">ATCC 49802 / DSM 20745 / S 6022</strain>
    </source>
</reference>
<dbReference type="CAZy" id="GT4">
    <property type="family name" value="Glycosyltransferase Family 4"/>
</dbReference>
<evidence type="ECO:0000313" key="5">
    <source>
        <dbReference type="Proteomes" id="UP000002027"/>
    </source>
</evidence>
<keyword evidence="1 4" id="KW-0808">Transferase</keyword>
<dbReference type="HOGENOM" id="CLU_009583_27_6_0"/>
<dbReference type="Pfam" id="PF13439">
    <property type="entry name" value="Glyco_transf_4"/>
    <property type="match status" value="1"/>
</dbReference>
<feature type="domain" description="Glycosyl transferase family 1" evidence="2">
    <location>
        <begin position="193"/>
        <end position="342"/>
    </location>
</feature>
<dbReference type="KEGG" id="sti:Sthe_1714"/>
<name>D1C4I1_SPHTD</name>